<organism evidence="3 4">
    <name type="scientific">Anopheles epiroticus</name>
    <dbReference type="NCBI Taxonomy" id="199890"/>
    <lineage>
        <taxon>Eukaryota</taxon>
        <taxon>Metazoa</taxon>
        <taxon>Ecdysozoa</taxon>
        <taxon>Arthropoda</taxon>
        <taxon>Hexapoda</taxon>
        <taxon>Insecta</taxon>
        <taxon>Pterygota</taxon>
        <taxon>Neoptera</taxon>
        <taxon>Endopterygota</taxon>
        <taxon>Diptera</taxon>
        <taxon>Nematocera</taxon>
        <taxon>Culicoidea</taxon>
        <taxon>Culicidae</taxon>
        <taxon>Anophelinae</taxon>
        <taxon>Anopheles</taxon>
    </lineage>
</organism>
<reference evidence="3" key="2">
    <citation type="submission" date="2020-05" db="UniProtKB">
        <authorList>
            <consortium name="EnsemblMetazoa"/>
        </authorList>
    </citation>
    <scope>IDENTIFICATION</scope>
    <source>
        <strain evidence="3">Epiroticus2</strain>
    </source>
</reference>
<evidence type="ECO:0000313" key="4">
    <source>
        <dbReference type="Proteomes" id="UP000075885"/>
    </source>
</evidence>
<dbReference type="SMART" id="SM00333">
    <property type="entry name" value="TUDOR"/>
    <property type="match status" value="1"/>
</dbReference>
<dbReference type="Gene3D" id="2.40.50.90">
    <property type="match status" value="1"/>
</dbReference>
<dbReference type="AlphaFoldDB" id="A0A182PCZ7"/>
<dbReference type="VEuPathDB" id="VectorBase:AEPI004802"/>
<sequence length="290" mass="32831">MLDMPSDVMGLSRTIGKVDVLSYFAQGEVTNVRILHVLNPNRLWLRSVGQDPVVNKMYDELNECYHVIGHDRWCMEPNKVQHGLYCAVLWNGNWERGRIVGPLIGGRVKVYFIDIGMVELVDYQKMKFLSNVFSTVPEQAVRASLAGLIPRNGAWSRAESDTLTMLVNASPQHLPALTLNINHKLNALDIVLKEPNGDCFNENFFCIEEGHFPSIEEIRTSLARGLDYEELYSRLPHARKNGIVEQISRTTCENMVKLFDIKVVKNAKKEKGDEGNTSQLNGIENYHSGE</sequence>
<dbReference type="InterPro" id="IPR050621">
    <property type="entry name" value="Tudor_domain_containing"/>
</dbReference>
<reference evidence="4" key="1">
    <citation type="submission" date="2013-03" db="EMBL/GenBank/DDBJ databases">
        <title>The Genome Sequence of Anopheles epiroticus epiroticus2.</title>
        <authorList>
            <consortium name="The Broad Institute Genomics Platform"/>
            <person name="Neafsey D.E."/>
            <person name="Howell P."/>
            <person name="Walker B."/>
            <person name="Young S.K."/>
            <person name="Zeng Q."/>
            <person name="Gargeya S."/>
            <person name="Fitzgerald M."/>
            <person name="Haas B."/>
            <person name="Abouelleil A."/>
            <person name="Allen A.W."/>
            <person name="Alvarado L."/>
            <person name="Arachchi H.M."/>
            <person name="Berlin A.M."/>
            <person name="Chapman S.B."/>
            <person name="Gainer-Dewar J."/>
            <person name="Goldberg J."/>
            <person name="Griggs A."/>
            <person name="Gujja S."/>
            <person name="Hansen M."/>
            <person name="Howarth C."/>
            <person name="Imamovic A."/>
            <person name="Ireland A."/>
            <person name="Larimer J."/>
            <person name="McCowan C."/>
            <person name="Murphy C."/>
            <person name="Pearson M."/>
            <person name="Poon T.W."/>
            <person name="Priest M."/>
            <person name="Roberts A."/>
            <person name="Saif S."/>
            <person name="Shea T."/>
            <person name="Sisk P."/>
            <person name="Sykes S."/>
            <person name="Wortman J."/>
            <person name="Nusbaum C."/>
            <person name="Birren B."/>
        </authorList>
    </citation>
    <scope>NUCLEOTIDE SEQUENCE [LARGE SCALE GENOMIC DNA]</scope>
    <source>
        <strain evidence="4">Epiroticus2</strain>
    </source>
</reference>
<dbReference type="GO" id="GO:0005737">
    <property type="term" value="C:cytoplasm"/>
    <property type="evidence" value="ECO:0007669"/>
    <property type="project" value="UniProtKB-ARBA"/>
</dbReference>
<dbReference type="Proteomes" id="UP000075885">
    <property type="component" value="Unassembled WGS sequence"/>
</dbReference>
<feature type="domain" description="Tudor" evidence="2">
    <location>
        <begin position="78"/>
        <end position="134"/>
    </location>
</feature>
<protein>
    <submittedName>
        <fullName evidence="3">Tudor domain-containing protein</fullName>
    </submittedName>
</protein>
<accession>A0A182PCZ7</accession>
<dbReference type="STRING" id="199890.A0A182PCZ7"/>
<evidence type="ECO:0000259" key="2">
    <source>
        <dbReference type="SMART" id="SM00333"/>
    </source>
</evidence>
<evidence type="ECO:0000256" key="1">
    <source>
        <dbReference type="SAM" id="MobiDB-lite"/>
    </source>
</evidence>
<dbReference type="EnsemblMetazoa" id="AEPI004802-RA">
    <property type="protein sequence ID" value="AEPI004802-PA"/>
    <property type="gene ID" value="AEPI004802"/>
</dbReference>
<dbReference type="PANTHER" id="PTHR22948">
    <property type="entry name" value="TUDOR DOMAIN CONTAINING PROTEIN"/>
    <property type="match status" value="1"/>
</dbReference>
<dbReference type="PANTHER" id="PTHR22948:SF76">
    <property type="entry name" value="FI20010P1-RELATED"/>
    <property type="match status" value="1"/>
</dbReference>
<dbReference type="SUPFAM" id="SSF63748">
    <property type="entry name" value="Tudor/PWWP/MBT"/>
    <property type="match status" value="1"/>
</dbReference>
<dbReference type="Pfam" id="PF00567">
    <property type="entry name" value="TUDOR"/>
    <property type="match status" value="1"/>
</dbReference>
<dbReference type="Gene3D" id="2.30.30.140">
    <property type="match status" value="1"/>
</dbReference>
<proteinExistence type="predicted"/>
<feature type="region of interest" description="Disordered" evidence="1">
    <location>
        <begin position="270"/>
        <end position="290"/>
    </location>
</feature>
<keyword evidence="4" id="KW-1185">Reference proteome</keyword>
<dbReference type="InterPro" id="IPR002999">
    <property type="entry name" value="Tudor"/>
</dbReference>
<name>A0A182PCZ7_9DIPT</name>
<dbReference type="InterPro" id="IPR035437">
    <property type="entry name" value="SNase_OB-fold_sf"/>
</dbReference>
<evidence type="ECO:0000313" key="3">
    <source>
        <dbReference type="EnsemblMetazoa" id="AEPI004802-PA"/>
    </source>
</evidence>